<keyword evidence="2" id="KW-1185">Reference proteome</keyword>
<evidence type="ECO:0000313" key="2">
    <source>
        <dbReference type="Proteomes" id="UP000433050"/>
    </source>
</evidence>
<organism evidence="1 2">
    <name type="scientific">Starkeya nomas</name>
    <dbReference type="NCBI Taxonomy" id="2666134"/>
    <lineage>
        <taxon>Bacteria</taxon>
        <taxon>Pseudomonadati</taxon>
        <taxon>Pseudomonadota</taxon>
        <taxon>Alphaproteobacteria</taxon>
        <taxon>Hyphomicrobiales</taxon>
        <taxon>Xanthobacteraceae</taxon>
        <taxon>Starkeya</taxon>
    </lineage>
</organism>
<name>A0A5S9NJY8_9HYPH</name>
<dbReference type="AlphaFoldDB" id="A0A5S9NJY8"/>
<gene>
    <name evidence="1" type="ORF">STARVERO_01216</name>
</gene>
<dbReference type="EMBL" id="CACSAS010000001">
    <property type="protein sequence ID" value="CAA0090741.1"/>
    <property type="molecule type" value="Genomic_DNA"/>
</dbReference>
<protein>
    <submittedName>
        <fullName evidence="1">Uncharacterized protein</fullName>
    </submittedName>
</protein>
<dbReference type="Proteomes" id="UP000433050">
    <property type="component" value="Unassembled WGS sequence"/>
</dbReference>
<evidence type="ECO:0000313" key="1">
    <source>
        <dbReference type="EMBL" id="CAA0090741.1"/>
    </source>
</evidence>
<accession>A0A5S9NJY8</accession>
<reference evidence="1 2" key="1">
    <citation type="submission" date="2019-12" db="EMBL/GenBank/DDBJ databases">
        <authorList>
            <person name="Reyes-Prieto M."/>
        </authorList>
    </citation>
    <scope>NUCLEOTIDE SEQUENCE [LARGE SCALE GENOMIC DNA]</scope>
    <source>
        <strain evidence="1">HF14-78462</strain>
    </source>
</reference>
<sequence>MPGPPLSLLKKEAAGLPTVLGCAMNKIEDRARAICEIGLLASGLSAGRELTDAVDRYWPVFAVELKAGVVNMTPRQSFADLEAALAACRSKIT</sequence>
<proteinExistence type="predicted"/>